<dbReference type="Pfam" id="PF00582">
    <property type="entry name" value="Usp"/>
    <property type="match status" value="1"/>
</dbReference>
<dbReference type="GeneID" id="99245240"/>
<proteinExistence type="predicted"/>
<dbReference type="AlphaFoldDB" id="A0A6B9F4C9"/>
<dbReference type="Proteomes" id="UP000428325">
    <property type="component" value="Chromosome"/>
</dbReference>
<protein>
    <submittedName>
        <fullName evidence="2">Universal stress protein</fullName>
    </submittedName>
</protein>
<dbReference type="SUPFAM" id="SSF52402">
    <property type="entry name" value="Adenine nucleotide alpha hydrolases-like"/>
    <property type="match status" value="1"/>
</dbReference>
<reference evidence="2 3" key="1">
    <citation type="submission" date="2018-12" db="EMBL/GenBank/DDBJ databases">
        <title>Complete genome sequence of Haloplanus rallus MBLA0036.</title>
        <authorList>
            <person name="Nam Y.-d."/>
            <person name="Kang J."/>
            <person name="Chung W.-H."/>
            <person name="Park Y.S."/>
        </authorList>
    </citation>
    <scope>NUCLEOTIDE SEQUENCE [LARGE SCALE GENOMIC DNA]</scope>
    <source>
        <strain evidence="2 3">MBLA0036</strain>
    </source>
</reference>
<organism evidence="2 3">
    <name type="scientific">Haloplanus rallus</name>
    <dbReference type="NCBI Taxonomy" id="1816183"/>
    <lineage>
        <taxon>Archaea</taxon>
        <taxon>Methanobacteriati</taxon>
        <taxon>Methanobacteriota</taxon>
        <taxon>Stenosarchaea group</taxon>
        <taxon>Halobacteria</taxon>
        <taxon>Halobacteriales</taxon>
        <taxon>Haloferacaceae</taxon>
        <taxon>Haloplanus</taxon>
    </lineage>
</organism>
<dbReference type="RefSeq" id="WP_157688429.1">
    <property type="nucleotide sequence ID" value="NZ_CP034345.1"/>
</dbReference>
<evidence type="ECO:0000313" key="2">
    <source>
        <dbReference type="EMBL" id="QGX94192.1"/>
    </source>
</evidence>
<gene>
    <name evidence="2" type="ORF">EI982_05025</name>
</gene>
<dbReference type="KEGG" id="hra:EI982_05025"/>
<accession>A0A6B9F4C9</accession>
<name>A0A6B9F4C9_9EURY</name>
<evidence type="ECO:0000313" key="3">
    <source>
        <dbReference type="Proteomes" id="UP000428325"/>
    </source>
</evidence>
<sequence length="245" mass="25606">MSEPNWTVLVPVEVLAGETIPESVVDVLTTLPVVVLGYHVLPEQTPPGQARLQFETQAQTKLGELAAAFHEAGGIAETRLVFTHDEEQTLDRVADETGCDAILVPNPAPDVERLLVPLSGEVDASRVTEFVATLIGDRNIAVTLLHVADGEAETAAGRSLLSDAAAHLRESGVPAAAITSEVTVSESPIRTIATAAVDHHAVVMGESEPSLRSFLFGDASAQVAAQSVGPVVVVRRERDDGSAGG</sequence>
<keyword evidence="3" id="KW-1185">Reference proteome</keyword>
<dbReference type="InterPro" id="IPR006016">
    <property type="entry name" value="UspA"/>
</dbReference>
<dbReference type="EMBL" id="CP034345">
    <property type="protein sequence ID" value="QGX94192.1"/>
    <property type="molecule type" value="Genomic_DNA"/>
</dbReference>
<feature type="domain" description="UspA" evidence="1">
    <location>
        <begin position="112"/>
        <end position="235"/>
    </location>
</feature>
<dbReference type="CDD" id="cd00293">
    <property type="entry name" value="USP-like"/>
    <property type="match status" value="1"/>
</dbReference>
<dbReference type="Gene3D" id="3.40.50.12370">
    <property type="match status" value="1"/>
</dbReference>
<dbReference type="OrthoDB" id="157328at2157"/>
<evidence type="ECO:0000259" key="1">
    <source>
        <dbReference type="Pfam" id="PF00582"/>
    </source>
</evidence>